<reference evidence="14 15" key="1">
    <citation type="journal article" date="2020" name="Microorganisms">
        <title>Osmotic Adaptation and Compatible Solute Biosynthesis of Phototrophic Bacteria as Revealed from Genome Analyses.</title>
        <authorList>
            <person name="Imhoff J.F."/>
            <person name="Rahn T."/>
            <person name="Kunzel S."/>
            <person name="Keller A."/>
            <person name="Neulinger S.C."/>
        </authorList>
    </citation>
    <scope>NUCLEOTIDE SEQUENCE [LARGE SCALE GENOMIC DNA]</scope>
    <source>
        <strain evidence="14 15">DSM 15116</strain>
    </source>
</reference>
<dbReference type="Gene3D" id="3.30.420.270">
    <property type="match status" value="1"/>
</dbReference>
<dbReference type="PANTHER" id="PTHR30558:SF12">
    <property type="entry name" value="BIOPOLYMER TRANSPORT PROTEIN EXBD"/>
    <property type="match status" value="1"/>
</dbReference>
<comment type="similarity">
    <text evidence="3 12">Belongs to the ExbD/TolR family.</text>
</comment>
<dbReference type="Proteomes" id="UP000738126">
    <property type="component" value="Unassembled WGS sequence"/>
</dbReference>
<sequence>MRRFDQINVIPFIDIMLVLLAIVLTTATFIAEGRLEIDLPEASSTAEPPADPPVEVAIGADRQLFYGGEPVALAELKGRLDGLAPETAVTLRVDRAVPFGRFVTVVDALKARGLTRLAIVTREGEGG</sequence>
<evidence type="ECO:0000256" key="8">
    <source>
        <dbReference type="ARBA" id="ARBA00022692"/>
    </source>
</evidence>
<keyword evidence="7" id="KW-0997">Cell inner membrane</keyword>
<dbReference type="InterPro" id="IPR003400">
    <property type="entry name" value="ExbD"/>
</dbReference>
<evidence type="ECO:0000256" key="5">
    <source>
        <dbReference type="ARBA" id="ARBA00022448"/>
    </source>
</evidence>
<accession>A0ABS1E296</accession>
<comment type="subcellular location">
    <subcellularLocation>
        <location evidence="2">Cell inner membrane</location>
        <topology evidence="2">Single-pass type II membrane protein</topology>
    </subcellularLocation>
    <subcellularLocation>
        <location evidence="12">Cell membrane</location>
        <topology evidence="12">Single-pass type II membrane protein</topology>
    </subcellularLocation>
</comment>
<dbReference type="EMBL" id="NRSH01000014">
    <property type="protein sequence ID" value="MBK1725910.1"/>
    <property type="molecule type" value="Genomic_DNA"/>
</dbReference>
<comment type="function">
    <text evidence="1">Involved in the TonB-dependent energy-dependent transport of various receptor-bound substrates.</text>
</comment>
<keyword evidence="8 12" id="KW-0812">Transmembrane</keyword>
<comment type="subunit">
    <text evidence="4">The accessory proteins ExbB and ExbD seem to form a complex with TonB.</text>
</comment>
<evidence type="ECO:0000256" key="3">
    <source>
        <dbReference type="ARBA" id="ARBA00005811"/>
    </source>
</evidence>
<keyword evidence="5 12" id="KW-0813">Transport</keyword>
<evidence type="ECO:0000313" key="14">
    <source>
        <dbReference type="EMBL" id="MBK1725910.1"/>
    </source>
</evidence>
<dbReference type="RefSeq" id="WP_200256517.1">
    <property type="nucleotide sequence ID" value="NZ_NRSH01000014.1"/>
</dbReference>
<protein>
    <recommendedName>
        <fullName evidence="16">Biopolymer transport protein ExbD</fullName>
    </recommendedName>
</protein>
<evidence type="ECO:0000256" key="6">
    <source>
        <dbReference type="ARBA" id="ARBA00022475"/>
    </source>
</evidence>
<comment type="caution">
    <text evidence="14">The sequence shown here is derived from an EMBL/GenBank/DDBJ whole genome shotgun (WGS) entry which is preliminary data.</text>
</comment>
<evidence type="ECO:0000256" key="1">
    <source>
        <dbReference type="ARBA" id="ARBA00003540"/>
    </source>
</evidence>
<evidence type="ECO:0000256" key="2">
    <source>
        <dbReference type="ARBA" id="ARBA00004249"/>
    </source>
</evidence>
<evidence type="ECO:0000256" key="12">
    <source>
        <dbReference type="RuleBase" id="RU003879"/>
    </source>
</evidence>
<evidence type="ECO:0000256" key="11">
    <source>
        <dbReference type="ARBA" id="ARBA00023136"/>
    </source>
</evidence>
<keyword evidence="10 13" id="KW-1133">Transmembrane helix</keyword>
<evidence type="ECO:0000256" key="9">
    <source>
        <dbReference type="ARBA" id="ARBA00022927"/>
    </source>
</evidence>
<evidence type="ECO:0000313" key="15">
    <source>
        <dbReference type="Proteomes" id="UP000738126"/>
    </source>
</evidence>
<evidence type="ECO:0000256" key="7">
    <source>
        <dbReference type="ARBA" id="ARBA00022519"/>
    </source>
</evidence>
<keyword evidence="15" id="KW-1185">Reference proteome</keyword>
<evidence type="ECO:0000256" key="10">
    <source>
        <dbReference type="ARBA" id="ARBA00022989"/>
    </source>
</evidence>
<keyword evidence="9 12" id="KW-0653">Protein transport</keyword>
<keyword evidence="11 13" id="KW-0472">Membrane</keyword>
<dbReference type="Pfam" id="PF02472">
    <property type="entry name" value="ExbD"/>
    <property type="match status" value="1"/>
</dbReference>
<dbReference type="PANTHER" id="PTHR30558">
    <property type="entry name" value="EXBD MEMBRANE COMPONENT OF PMF-DRIVEN MACROMOLECULE IMPORT SYSTEM"/>
    <property type="match status" value="1"/>
</dbReference>
<evidence type="ECO:0000256" key="13">
    <source>
        <dbReference type="SAM" id="Phobius"/>
    </source>
</evidence>
<proteinExistence type="inferred from homology"/>
<name>A0ABS1E296_9GAMM</name>
<evidence type="ECO:0000256" key="4">
    <source>
        <dbReference type="ARBA" id="ARBA00011471"/>
    </source>
</evidence>
<keyword evidence="6" id="KW-1003">Cell membrane</keyword>
<gene>
    <name evidence="14" type="ORF">CKO13_02520</name>
</gene>
<evidence type="ECO:0008006" key="16">
    <source>
        <dbReference type="Google" id="ProtNLM"/>
    </source>
</evidence>
<organism evidence="14 15">
    <name type="scientific">Halorhodospira neutriphila</name>
    <dbReference type="NCBI Taxonomy" id="168379"/>
    <lineage>
        <taxon>Bacteria</taxon>
        <taxon>Pseudomonadati</taxon>
        <taxon>Pseudomonadota</taxon>
        <taxon>Gammaproteobacteria</taxon>
        <taxon>Chromatiales</taxon>
        <taxon>Ectothiorhodospiraceae</taxon>
        <taxon>Halorhodospira</taxon>
    </lineage>
</organism>
<feature type="transmembrane region" description="Helical" evidence="13">
    <location>
        <begin position="12"/>
        <end position="31"/>
    </location>
</feature>